<dbReference type="InterPro" id="IPR001584">
    <property type="entry name" value="Integrase_cat-core"/>
</dbReference>
<feature type="compositionally biased region" description="Basic residues" evidence="6">
    <location>
        <begin position="695"/>
        <end position="705"/>
    </location>
</feature>
<dbReference type="InterPro" id="IPR012337">
    <property type="entry name" value="RNaseH-like_sf"/>
</dbReference>
<feature type="compositionally biased region" description="Basic and acidic residues" evidence="6">
    <location>
        <begin position="680"/>
        <end position="691"/>
    </location>
</feature>
<dbReference type="Pfam" id="PF25597">
    <property type="entry name" value="SH3_retrovirus"/>
    <property type="match status" value="1"/>
</dbReference>
<dbReference type="GO" id="GO:0015074">
    <property type="term" value="P:DNA integration"/>
    <property type="evidence" value="ECO:0007669"/>
    <property type="project" value="InterPro"/>
</dbReference>
<keyword evidence="5" id="KW-0479">Metal-binding</keyword>
<evidence type="ECO:0000259" key="8">
    <source>
        <dbReference type="PROSITE" id="PS50994"/>
    </source>
</evidence>
<dbReference type="InterPro" id="IPR013103">
    <property type="entry name" value="RVT_2"/>
</dbReference>
<evidence type="ECO:0000256" key="1">
    <source>
        <dbReference type="ARBA" id="ARBA00008956"/>
    </source>
</evidence>
<dbReference type="InterPro" id="IPR036875">
    <property type="entry name" value="Znf_CCHC_sf"/>
</dbReference>
<dbReference type="GO" id="GO:0009908">
    <property type="term" value="P:flower development"/>
    <property type="evidence" value="ECO:0007669"/>
    <property type="project" value="UniProtKB-KW"/>
</dbReference>
<feature type="domain" description="Integrase catalytic" evidence="8">
    <location>
        <begin position="945"/>
        <end position="1040"/>
    </location>
</feature>
<keyword evidence="5" id="KW-0862">Zinc</keyword>
<evidence type="ECO:0000256" key="4">
    <source>
        <dbReference type="ARBA" id="ARBA00023089"/>
    </source>
</evidence>
<protein>
    <submittedName>
        <fullName evidence="9">Retrovirus-related Pol polyprotein from transposon TNT 1-94</fullName>
    </submittedName>
</protein>
<dbReference type="PROSITE" id="PS50158">
    <property type="entry name" value="ZF_CCHC"/>
    <property type="match status" value="1"/>
</dbReference>
<dbReference type="Pfam" id="PF00098">
    <property type="entry name" value="zf-CCHC"/>
    <property type="match status" value="1"/>
</dbReference>
<reference evidence="9" key="1">
    <citation type="submission" date="2019-09" db="EMBL/GenBank/DDBJ databases">
        <title>Draft genome information of white flower Hibiscus syriacus.</title>
        <authorList>
            <person name="Kim Y.-M."/>
        </authorList>
    </citation>
    <scope>NUCLEOTIDE SEQUENCE [LARGE SCALE GENOMIC DNA]</scope>
    <source>
        <strain evidence="9">YM2019G1</strain>
    </source>
</reference>
<proteinExistence type="inferred from homology"/>
<evidence type="ECO:0000256" key="2">
    <source>
        <dbReference type="ARBA" id="ARBA00022473"/>
    </source>
</evidence>
<keyword evidence="4" id="KW-0287">Flowering</keyword>
<dbReference type="InterPro" id="IPR012474">
    <property type="entry name" value="Frigida"/>
</dbReference>
<dbReference type="PROSITE" id="PS50994">
    <property type="entry name" value="INTEGRASE"/>
    <property type="match status" value="1"/>
</dbReference>
<keyword evidence="3" id="KW-0221">Differentiation</keyword>
<dbReference type="InterPro" id="IPR025724">
    <property type="entry name" value="GAG-pre-integrase_dom"/>
</dbReference>
<evidence type="ECO:0000313" key="9">
    <source>
        <dbReference type="EMBL" id="KAE8673080.1"/>
    </source>
</evidence>
<keyword evidence="2" id="KW-0217">Developmental protein</keyword>
<organism evidence="9 10">
    <name type="scientific">Hibiscus syriacus</name>
    <name type="common">Rose of Sharon</name>
    <dbReference type="NCBI Taxonomy" id="106335"/>
    <lineage>
        <taxon>Eukaryota</taxon>
        <taxon>Viridiplantae</taxon>
        <taxon>Streptophyta</taxon>
        <taxon>Embryophyta</taxon>
        <taxon>Tracheophyta</taxon>
        <taxon>Spermatophyta</taxon>
        <taxon>Magnoliopsida</taxon>
        <taxon>eudicotyledons</taxon>
        <taxon>Gunneridae</taxon>
        <taxon>Pentapetalae</taxon>
        <taxon>rosids</taxon>
        <taxon>malvids</taxon>
        <taxon>Malvales</taxon>
        <taxon>Malvaceae</taxon>
        <taxon>Malvoideae</taxon>
        <taxon>Hibiscus</taxon>
    </lineage>
</organism>
<evidence type="ECO:0000256" key="6">
    <source>
        <dbReference type="SAM" id="MobiDB-lite"/>
    </source>
</evidence>
<keyword evidence="5" id="KW-0863">Zinc-finger</keyword>
<dbReference type="Pfam" id="PF13976">
    <property type="entry name" value="gag_pre-integrs"/>
    <property type="match status" value="1"/>
</dbReference>
<dbReference type="GO" id="GO:0003676">
    <property type="term" value="F:nucleic acid binding"/>
    <property type="evidence" value="ECO:0007669"/>
    <property type="project" value="InterPro"/>
</dbReference>
<dbReference type="EMBL" id="VEPZ02001436">
    <property type="protein sequence ID" value="KAE8673080.1"/>
    <property type="molecule type" value="Genomic_DNA"/>
</dbReference>
<feature type="region of interest" description="Disordered" evidence="6">
    <location>
        <begin position="663"/>
        <end position="705"/>
    </location>
</feature>
<comment type="similarity">
    <text evidence="1">Belongs to the Frigida family.</text>
</comment>
<dbReference type="Proteomes" id="UP000436088">
    <property type="component" value="Unassembled WGS sequence"/>
</dbReference>
<feature type="compositionally biased region" description="Basic and acidic residues" evidence="6">
    <location>
        <begin position="723"/>
        <end position="736"/>
    </location>
</feature>
<accession>A0A6A2XT88</accession>
<dbReference type="InterPro" id="IPR036397">
    <property type="entry name" value="RNaseH_sf"/>
</dbReference>
<dbReference type="SMART" id="SM00343">
    <property type="entry name" value="ZnF_C2HC"/>
    <property type="match status" value="1"/>
</dbReference>
<dbReference type="PANTHER" id="PTHR31791:SF4">
    <property type="entry name" value="FRIGIDA-LIKE PROTEIN 3"/>
    <property type="match status" value="1"/>
</dbReference>
<dbReference type="SUPFAM" id="SSF57756">
    <property type="entry name" value="Retrovirus zinc finger-like domains"/>
    <property type="match status" value="1"/>
</dbReference>
<dbReference type="Pfam" id="PF07727">
    <property type="entry name" value="RVT_2"/>
    <property type="match status" value="2"/>
</dbReference>
<dbReference type="GO" id="GO:0008270">
    <property type="term" value="F:zinc ion binding"/>
    <property type="evidence" value="ECO:0007669"/>
    <property type="project" value="UniProtKB-KW"/>
</dbReference>
<feature type="region of interest" description="Disordered" evidence="6">
    <location>
        <begin position="439"/>
        <end position="460"/>
    </location>
</feature>
<evidence type="ECO:0000256" key="5">
    <source>
        <dbReference type="PROSITE-ProRule" id="PRU00047"/>
    </source>
</evidence>
<dbReference type="Gene3D" id="4.10.60.10">
    <property type="entry name" value="Zinc finger, CCHC-type"/>
    <property type="match status" value="1"/>
</dbReference>
<feature type="domain" description="CCHC-type" evidence="7">
    <location>
        <begin position="709"/>
        <end position="724"/>
    </location>
</feature>
<gene>
    <name evidence="9" type="ORF">F3Y22_tig00111812pilonHSYRG00120</name>
</gene>
<dbReference type="CDD" id="cd09272">
    <property type="entry name" value="RNase_HI_RT_Ty1"/>
    <property type="match status" value="1"/>
</dbReference>
<feature type="compositionally biased region" description="Polar residues" evidence="6">
    <location>
        <begin position="663"/>
        <end position="673"/>
    </location>
</feature>
<dbReference type="GO" id="GO:0030154">
    <property type="term" value="P:cell differentiation"/>
    <property type="evidence" value="ECO:0007669"/>
    <property type="project" value="UniProtKB-KW"/>
</dbReference>
<keyword evidence="10" id="KW-1185">Reference proteome</keyword>
<name>A0A6A2XT88_HIBSY</name>
<sequence length="1611" mass="182243">MIGCPLVSHRSYNSDSLKGCDVCGYLHFFRSIWCDFVVVAADNWEHDGGVVEGGSEISIGLVNPRTRQLQKAFAEIESHRALTLNLKWKELEEHFNGLEKSLKRRFHELEDQEREFETKTRKACEMLQKREADVVAKEQATLVRLQEKRDAAVSSIINALDKQRKSSSEQPADVRSYHQLLKLCEEMDPEGLQKFISDNHKNLTALKEQIPWAQKAAASPACLVLQSLEGFYLSEVPNADGKKDSNLLGLRRTCVMLMECLSFLLSNLDMVSVSALISEDIKDQSKLIAEEWKPKLDSLEMDASSGNSLEAHAFLQLLATFGIASDFNKEQILRLIPMIDAVNLAFAFELSEQFSPVPLLKSYLKEAKNASSLVKPEIASPTAQACSLFHFSTEVIERELTALKAAIKCIEEHNLEEQYPVDPLQKGVLLLEKTKADKKRATEAAKPQPKRPRANGAGYGPRVTNVAVDKTFYPRVTDRCQEQKFEVAKFDGQGNFGLWQTRVKDLLAQQGILKALRPTKPASMDEEDWEELQQRAAGTIRLCLADEVMYHVMHLSSPDEIWRKLESQFMSKSLTTKLYLKQRLYGLKMQDDHDLAQHVNVFNQIVSDLARLDVKIEDEDRAMILLCSLPSSYEHMVTTLTYGKETINVEEITAALLAHNQRKQNAGESSQADSLYVKGNQDHGRKPEKVGSGKRNSRSKSRDKKTIHCYKCKEAGHMKRDCPKLKKQTDEKRDGSSKSVNVVEDDTSDCSEGDMLSISTTQLTDAWILDSGYARWLRSDVEWCSTYPRLEEEFDFLGHFAQDGFIPKADEDRETIRIVKGALTVMKGKMTAGNIYRLLGSTVAGGVHSVESCDDTTNLWHMRLAHLSERGMAELHKRNLFLHGVKRLKSVSRLRSTQLKGFLIMCILMYGGLPRHRLWVDLVFEKFKLWKAEVENQTGRKIKCLRSDNGTEYTDSQFLQFCKEHGIQRHFTVRKTPQQNGVAERMNRSLNERARCLRLNAGLPKHFWDEAVNMACYLINRSPRASLAGKVAEEVWTGHDVSFDNLRIFGCPAYVHVPANERSKLDAKSNECIFLGYKKGVKGFKFWDPVAKKVVISRDSFLMNGLCCSRSKTRQWIIVSPETGDDPVTFHDAVTSQENDKWMAAMVEEMESLNHNRTWELVPLPEGKKPIGCKWVYKKKPAVTEKEGEKFKARLVAKGFSQQKGVDYDEIFSPVVRHTSIRAVLALVASWDLHLEQMDVKTAFLHGDLEEQIYMRQPEGFTQPGNEHLVCRLKKSFLDDGSFIFLLLYVDDMLIAEKNMDDVIGLKTLLSQEFDMKDLGAAKKILGMEICRDRDSRKLRLSQRGYVEKMLERFAMSSAKPVSTPLANHFKLSSEQCPKTDKEVENMAKVPYSNAVGCLMYAMVCTPPDLAHAVSQVCKYMSKPGKQHWDAVKWIFRYLKGTVGHGIVFGSQRDNPLVVGYVDSDYAGDLDNRRSTIGYVFTLGGGPICWKSTVQSVVALSTTEAEYMAAAEAAKEALWLTGLVKELGVQQGGVQLLCDNQSAIHLAKNQVYRARTKHIDVRFHKIRELVASGEVLFQKVHTDENAADMFTKPVTTDKFKHCLDLLNVSSC</sequence>
<evidence type="ECO:0000313" key="10">
    <source>
        <dbReference type="Proteomes" id="UP000436088"/>
    </source>
</evidence>
<evidence type="ECO:0000259" key="7">
    <source>
        <dbReference type="PROSITE" id="PS50158"/>
    </source>
</evidence>
<dbReference type="PANTHER" id="PTHR31791">
    <property type="entry name" value="FRIGIDA-LIKE PROTEIN 3-RELATED"/>
    <property type="match status" value="1"/>
</dbReference>
<dbReference type="InterPro" id="IPR057670">
    <property type="entry name" value="SH3_retrovirus"/>
</dbReference>
<dbReference type="InterPro" id="IPR043502">
    <property type="entry name" value="DNA/RNA_pol_sf"/>
</dbReference>
<dbReference type="InterPro" id="IPR001878">
    <property type="entry name" value="Znf_CCHC"/>
</dbReference>
<evidence type="ECO:0000256" key="3">
    <source>
        <dbReference type="ARBA" id="ARBA00022782"/>
    </source>
</evidence>
<dbReference type="Pfam" id="PF07899">
    <property type="entry name" value="Frigida"/>
    <property type="match status" value="1"/>
</dbReference>
<feature type="region of interest" description="Disordered" evidence="6">
    <location>
        <begin position="723"/>
        <end position="748"/>
    </location>
</feature>
<dbReference type="SUPFAM" id="SSF56672">
    <property type="entry name" value="DNA/RNA polymerases"/>
    <property type="match status" value="1"/>
</dbReference>
<dbReference type="SUPFAM" id="SSF53098">
    <property type="entry name" value="Ribonuclease H-like"/>
    <property type="match status" value="1"/>
</dbReference>
<comment type="caution">
    <text evidence="9">The sequence shown here is derived from an EMBL/GenBank/DDBJ whole genome shotgun (WGS) entry which is preliminary data.</text>
</comment>
<dbReference type="Gene3D" id="3.30.420.10">
    <property type="entry name" value="Ribonuclease H-like superfamily/Ribonuclease H"/>
    <property type="match status" value="1"/>
</dbReference>
<dbReference type="Pfam" id="PF14223">
    <property type="entry name" value="Retrotran_gag_2"/>
    <property type="match status" value="1"/>
</dbReference>